<evidence type="ECO:0000313" key="2">
    <source>
        <dbReference type="EMBL" id="TDQ41653.1"/>
    </source>
</evidence>
<evidence type="ECO:0000256" key="1">
    <source>
        <dbReference type="SAM" id="Phobius"/>
    </source>
</evidence>
<keyword evidence="3" id="KW-1185">Reference proteome</keyword>
<keyword evidence="1" id="KW-1133">Transmembrane helix</keyword>
<feature type="transmembrane region" description="Helical" evidence="1">
    <location>
        <begin position="66"/>
        <end position="85"/>
    </location>
</feature>
<keyword evidence="1" id="KW-0472">Membrane</keyword>
<dbReference type="Pfam" id="PF06686">
    <property type="entry name" value="SpoIIIAC"/>
    <property type="match status" value="2"/>
</dbReference>
<reference evidence="2 3" key="1">
    <citation type="submission" date="2019-03" db="EMBL/GenBank/DDBJ databases">
        <title>Genomic Encyclopedia of Type Strains, Phase IV (KMG-IV): sequencing the most valuable type-strain genomes for metagenomic binning, comparative biology and taxonomic classification.</title>
        <authorList>
            <person name="Goeker M."/>
        </authorList>
    </citation>
    <scope>NUCLEOTIDE SEQUENCE [LARGE SCALE GENOMIC DNA]</scope>
    <source>
        <strain evidence="2 3">DSM 28697</strain>
    </source>
</reference>
<feature type="transmembrane region" description="Helical" evidence="1">
    <location>
        <begin position="6"/>
        <end position="21"/>
    </location>
</feature>
<dbReference type="Proteomes" id="UP000295632">
    <property type="component" value="Unassembled WGS sequence"/>
</dbReference>
<organism evidence="2 3">
    <name type="scientific">Aureibacillus halotolerans</name>
    <dbReference type="NCBI Taxonomy" id="1508390"/>
    <lineage>
        <taxon>Bacteria</taxon>
        <taxon>Bacillati</taxon>
        <taxon>Bacillota</taxon>
        <taxon>Bacilli</taxon>
        <taxon>Bacillales</taxon>
        <taxon>Bacillaceae</taxon>
        <taxon>Aureibacillus</taxon>
    </lineage>
</organism>
<comment type="caution">
    <text evidence="2">The sequence shown here is derived from an EMBL/GenBank/DDBJ whole genome shotgun (WGS) entry which is preliminary data.</text>
</comment>
<accession>A0A4R6U9J5</accession>
<name>A0A4R6U9J5_9BACI</name>
<dbReference type="OrthoDB" id="1682150at2"/>
<gene>
    <name evidence="2" type="ORF">EV213_103232</name>
</gene>
<dbReference type="EMBL" id="SNYJ01000003">
    <property type="protein sequence ID" value="TDQ41653.1"/>
    <property type="molecule type" value="Genomic_DNA"/>
</dbReference>
<feature type="transmembrane region" description="Helical" evidence="1">
    <location>
        <begin position="28"/>
        <end position="54"/>
    </location>
</feature>
<sequence length="129" mass="13834">MDIVQLVGLGIVVALLVLVIKEKSPLFALMLGIFASVYIFFSLISQMQAVLLMLEKLALNAHVKPIYLSTILKIVGIAYIAEFGAQIVRDAGQAALASKIELGGKVMILLMAVPILTVIIETVLAMLPT</sequence>
<dbReference type="InterPro" id="IPR025664">
    <property type="entry name" value="Spore_III_AC/AD"/>
</dbReference>
<keyword evidence="1" id="KW-0812">Transmembrane</keyword>
<dbReference type="NCBIfam" id="TIGR02849">
    <property type="entry name" value="spore_III_AD"/>
    <property type="match status" value="1"/>
</dbReference>
<proteinExistence type="predicted"/>
<dbReference type="RefSeq" id="WP_133579607.1">
    <property type="nucleotide sequence ID" value="NZ_SNYJ01000003.1"/>
</dbReference>
<evidence type="ECO:0000313" key="3">
    <source>
        <dbReference type="Proteomes" id="UP000295632"/>
    </source>
</evidence>
<dbReference type="InterPro" id="IPR014211">
    <property type="entry name" value="Spore_III_AD"/>
</dbReference>
<dbReference type="AlphaFoldDB" id="A0A4R6U9J5"/>
<protein>
    <submittedName>
        <fullName evidence="2">Stage III sporulation protein AD</fullName>
    </submittedName>
</protein>
<feature type="transmembrane region" description="Helical" evidence="1">
    <location>
        <begin position="106"/>
        <end position="127"/>
    </location>
</feature>